<proteinExistence type="predicted"/>
<dbReference type="WBParaSite" id="Hba_20510">
    <property type="protein sequence ID" value="Hba_20510"/>
    <property type="gene ID" value="Hba_20510"/>
</dbReference>
<dbReference type="AlphaFoldDB" id="A0A1I7XT44"/>
<organism evidence="2 3">
    <name type="scientific">Heterorhabditis bacteriophora</name>
    <name type="common">Entomopathogenic nematode worm</name>
    <dbReference type="NCBI Taxonomy" id="37862"/>
    <lineage>
        <taxon>Eukaryota</taxon>
        <taxon>Metazoa</taxon>
        <taxon>Ecdysozoa</taxon>
        <taxon>Nematoda</taxon>
        <taxon>Chromadorea</taxon>
        <taxon>Rhabditida</taxon>
        <taxon>Rhabditina</taxon>
        <taxon>Rhabditomorpha</taxon>
        <taxon>Strongyloidea</taxon>
        <taxon>Heterorhabditidae</taxon>
        <taxon>Heterorhabditis</taxon>
    </lineage>
</organism>
<keyword evidence="2" id="KW-1185">Reference proteome</keyword>
<evidence type="ECO:0000313" key="2">
    <source>
        <dbReference type="Proteomes" id="UP000095283"/>
    </source>
</evidence>
<evidence type="ECO:0000256" key="1">
    <source>
        <dbReference type="SAM" id="SignalP"/>
    </source>
</evidence>
<feature type="chain" id="PRO_5009311410" evidence="1">
    <location>
        <begin position="20"/>
        <end position="81"/>
    </location>
</feature>
<protein>
    <submittedName>
        <fullName evidence="3">Secreted protein</fullName>
    </submittedName>
</protein>
<evidence type="ECO:0000313" key="3">
    <source>
        <dbReference type="WBParaSite" id="Hba_20510"/>
    </source>
</evidence>
<dbReference type="Proteomes" id="UP000095283">
    <property type="component" value="Unplaced"/>
</dbReference>
<accession>A0A1I7XT44</accession>
<sequence>MIHEKHVLSLLCCFITVHSEWEFPFDIGTEFLRVVGGYPTFLDSYFGDLENSTISSHTELSQSVEPMLISAVDNYLREYHK</sequence>
<reference evidence="3" key="1">
    <citation type="submission" date="2016-11" db="UniProtKB">
        <authorList>
            <consortium name="WormBaseParasite"/>
        </authorList>
    </citation>
    <scope>IDENTIFICATION</scope>
</reference>
<keyword evidence="1" id="KW-0732">Signal</keyword>
<name>A0A1I7XT44_HETBA</name>
<feature type="signal peptide" evidence="1">
    <location>
        <begin position="1"/>
        <end position="19"/>
    </location>
</feature>